<sequence>MVGGGVRQQLMIHHGRGSVYFYHHDLIFFSTFILMSLKLHYYIAAIIVIIIIGVVDIGFQADEYRVTYFNSYASDSPSIITFCQGFPTHTHNLFEVWYYRMETFS</sequence>
<keyword evidence="1" id="KW-1133">Transmembrane helix</keyword>
<organism evidence="2 3">
    <name type="scientific">Trypanosoma brucei gambiense (strain MHOM/CI/86/DAL972)</name>
    <dbReference type="NCBI Taxonomy" id="679716"/>
    <lineage>
        <taxon>Eukaryota</taxon>
        <taxon>Discoba</taxon>
        <taxon>Euglenozoa</taxon>
        <taxon>Kinetoplastea</taxon>
        <taxon>Metakinetoplastina</taxon>
        <taxon>Trypanosomatida</taxon>
        <taxon>Trypanosomatidae</taxon>
        <taxon>Trypanosoma</taxon>
    </lineage>
</organism>
<feature type="transmembrane region" description="Helical" evidence="1">
    <location>
        <begin position="39"/>
        <end position="59"/>
    </location>
</feature>
<dbReference type="GeneID" id="23863162"/>
<keyword evidence="1" id="KW-0472">Membrane</keyword>
<proteinExistence type="predicted"/>
<dbReference type="RefSeq" id="XP_011775254.1">
    <property type="nucleotide sequence ID" value="XM_011776952.1"/>
</dbReference>
<protein>
    <submittedName>
        <fullName evidence="2">Uncharacterized protein</fullName>
    </submittedName>
</protein>
<dbReference type="KEGG" id="tbg:TbgDal_VII8295"/>
<gene>
    <name evidence="2" type="ORF">TbgDal_VII8295</name>
</gene>
<evidence type="ECO:0000313" key="3">
    <source>
        <dbReference type="Proteomes" id="UP000002316"/>
    </source>
</evidence>
<dbReference type="EMBL" id="FN554970">
    <property type="protein sequence ID" value="CBH12975.1"/>
    <property type="molecule type" value="Genomic_DNA"/>
</dbReference>
<evidence type="ECO:0000256" key="1">
    <source>
        <dbReference type="SAM" id="Phobius"/>
    </source>
</evidence>
<dbReference type="AlphaFoldDB" id="C9ZU89"/>
<evidence type="ECO:0000313" key="2">
    <source>
        <dbReference type="EMBL" id="CBH12975.1"/>
    </source>
</evidence>
<accession>C9ZU89</accession>
<dbReference type="Proteomes" id="UP000002316">
    <property type="component" value="Chromosome 7"/>
</dbReference>
<name>C9ZU89_TRYB9</name>
<keyword evidence="1" id="KW-0812">Transmembrane</keyword>
<reference evidence="3" key="1">
    <citation type="journal article" date="2010" name="PLoS Negl. Trop. Dis.">
        <title>The genome sequence of Trypanosoma brucei gambiense, causative agent of chronic human african trypanosomiasis.</title>
        <authorList>
            <person name="Jackson A.P."/>
            <person name="Sanders M."/>
            <person name="Berry A."/>
            <person name="McQuillan J."/>
            <person name="Aslett M.A."/>
            <person name="Quail M.A."/>
            <person name="Chukualim B."/>
            <person name="Capewell P."/>
            <person name="MacLeod A."/>
            <person name="Melville S.E."/>
            <person name="Gibson W."/>
            <person name="Barry J.D."/>
            <person name="Berriman M."/>
            <person name="Hertz-Fowler C."/>
        </authorList>
    </citation>
    <scope>NUCLEOTIDE SEQUENCE [LARGE SCALE GENOMIC DNA]</scope>
    <source>
        <strain evidence="3">MHOM/CI/86/DAL972</strain>
    </source>
</reference>